<dbReference type="AlphaFoldDB" id="G2R605"/>
<dbReference type="Proteomes" id="UP000008181">
    <property type="component" value="Chromosome 3"/>
</dbReference>
<proteinExistence type="predicted"/>
<protein>
    <submittedName>
        <fullName evidence="1">Uncharacterized protein</fullName>
    </submittedName>
</protein>
<keyword evidence="2" id="KW-1185">Reference proteome</keyword>
<accession>G2R605</accession>
<dbReference type="OrthoDB" id="4132249at2759"/>
<sequence length="68" mass="7821">MARINPPSPNEHPADPFLHPRTGFLRTIGLFRGFDEVHISLWMKTRGECSESYLAAKGMRNRERPKAQ</sequence>
<dbReference type="HOGENOM" id="CLU_2795728_0_0_1"/>
<organism evidence="1 2">
    <name type="scientific">Thermothielavioides terrestris (strain ATCC 38088 / NRRL 8126)</name>
    <name type="common">Thielavia terrestris</name>
    <dbReference type="NCBI Taxonomy" id="578455"/>
    <lineage>
        <taxon>Eukaryota</taxon>
        <taxon>Fungi</taxon>
        <taxon>Dikarya</taxon>
        <taxon>Ascomycota</taxon>
        <taxon>Pezizomycotina</taxon>
        <taxon>Sordariomycetes</taxon>
        <taxon>Sordariomycetidae</taxon>
        <taxon>Sordariales</taxon>
        <taxon>Chaetomiaceae</taxon>
        <taxon>Thermothielavioides</taxon>
        <taxon>Thermothielavioides terrestris</taxon>
    </lineage>
</organism>
<dbReference type="EMBL" id="CP003011">
    <property type="protein sequence ID" value="AEO68392.1"/>
    <property type="molecule type" value="Genomic_DNA"/>
</dbReference>
<dbReference type="KEGG" id="ttt:THITE_2117894"/>
<dbReference type="GeneID" id="11516315"/>
<reference evidence="1 2" key="1">
    <citation type="journal article" date="2011" name="Nat. Biotechnol.">
        <title>Comparative genomic analysis of the thermophilic biomass-degrading fungi Myceliophthora thermophila and Thielavia terrestris.</title>
        <authorList>
            <person name="Berka R.M."/>
            <person name="Grigoriev I.V."/>
            <person name="Otillar R."/>
            <person name="Salamov A."/>
            <person name="Grimwood J."/>
            <person name="Reid I."/>
            <person name="Ishmael N."/>
            <person name="John T."/>
            <person name="Darmond C."/>
            <person name="Moisan M.-C."/>
            <person name="Henrissat B."/>
            <person name="Coutinho P.M."/>
            <person name="Lombard V."/>
            <person name="Natvig D.O."/>
            <person name="Lindquist E."/>
            <person name="Schmutz J."/>
            <person name="Lucas S."/>
            <person name="Harris P."/>
            <person name="Powlowski J."/>
            <person name="Bellemare A."/>
            <person name="Taylor D."/>
            <person name="Butler G."/>
            <person name="de Vries R.P."/>
            <person name="Allijn I.E."/>
            <person name="van den Brink J."/>
            <person name="Ushinsky S."/>
            <person name="Storms R."/>
            <person name="Powell A.J."/>
            <person name="Paulsen I.T."/>
            <person name="Elbourne L.D.H."/>
            <person name="Baker S.E."/>
            <person name="Magnuson J."/>
            <person name="LaBoissiere S."/>
            <person name="Clutterbuck A.J."/>
            <person name="Martinez D."/>
            <person name="Wogulis M."/>
            <person name="de Leon A.L."/>
            <person name="Rey M.W."/>
            <person name="Tsang A."/>
        </authorList>
    </citation>
    <scope>NUCLEOTIDE SEQUENCE [LARGE SCALE GENOMIC DNA]</scope>
    <source>
        <strain evidence="2">ATCC 38088 / NRRL 8126</strain>
    </source>
</reference>
<evidence type="ECO:0000313" key="2">
    <source>
        <dbReference type="Proteomes" id="UP000008181"/>
    </source>
</evidence>
<name>G2R605_THETT</name>
<gene>
    <name evidence="1" type="ORF">THITE_2117894</name>
</gene>
<dbReference type="RefSeq" id="XP_003654728.1">
    <property type="nucleotide sequence ID" value="XM_003654680.1"/>
</dbReference>
<evidence type="ECO:0000313" key="1">
    <source>
        <dbReference type="EMBL" id="AEO68392.1"/>
    </source>
</evidence>